<accession>A0A9N9FAP9</accession>
<dbReference type="OrthoDB" id="28335at2759"/>
<dbReference type="GO" id="GO:0046982">
    <property type="term" value="F:protein heterodimerization activity"/>
    <property type="evidence" value="ECO:0007669"/>
    <property type="project" value="InterPro"/>
</dbReference>
<evidence type="ECO:0000256" key="4">
    <source>
        <dbReference type="ARBA" id="ARBA00023163"/>
    </source>
</evidence>
<dbReference type="PANTHER" id="PTHR13218">
    <property type="entry name" value="TRANSCRIPTION INITIATION FACTOR TFIID SUBUNIT 11-RELATED"/>
    <property type="match status" value="1"/>
</dbReference>
<evidence type="ECO:0000259" key="8">
    <source>
        <dbReference type="Pfam" id="PF04719"/>
    </source>
</evidence>
<keyword evidence="4" id="KW-0804">Transcription</keyword>
<dbReference type="InterPro" id="IPR009072">
    <property type="entry name" value="Histone-fold"/>
</dbReference>
<evidence type="ECO:0000256" key="3">
    <source>
        <dbReference type="ARBA" id="ARBA00023015"/>
    </source>
</evidence>
<dbReference type="SUPFAM" id="SSF47113">
    <property type="entry name" value="Histone-fold"/>
    <property type="match status" value="1"/>
</dbReference>
<proteinExistence type="inferred from homology"/>
<keyword evidence="5" id="KW-0539">Nucleus</keyword>
<dbReference type="CDD" id="cd08048">
    <property type="entry name" value="HFD_TAF11"/>
    <property type="match status" value="1"/>
</dbReference>
<feature type="region of interest" description="Disordered" evidence="7">
    <location>
        <begin position="1"/>
        <end position="119"/>
    </location>
</feature>
<sequence>MDSAPPPQPPASQRNNSTSARKRPKLQKTLSIPGVTSSGSGNAGGGRGRGNRGTGRGGGRGSRGGMSRKSSVARKSSIISPTTSQEQLGSPSSSTAATPAPTSPSVPSTPGVSVPPTPYGEVFDSQVTINTQMKRSKEELRALLENFSEEQLQRYEVYRRSSLSKPNVKRLVGQILNQPCSPTMAFVIAGFTKVYIGEIVELAREVQKDWNQTGALTPEHLREANRRYKQTAGFASSNYHKKLF</sequence>
<dbReference type="AlphaFoldDB" id="A0A9N9FAP9"/>
<dbReference type="PANTHER" id="PTHR13218:SF8">
    <property type="entry name" value="TRANSCRIPTION INITIATION FACTOR TFIID SUBUNIT 11"/>
    <property type="match status" value="1"/>
</dbReference>
<keyword evidence="10" id="KW-1185">Reference proteome</keyword>
<evidence type="ECO:0000256" key="2">
    <source>
        <dbReference type="ARBA" id="ARBA00009788"/>
    </source>
</evidence>
<dbReference type="Pfam" id="PF04719">
    <property type="entry name" value="TAFII28"/>
    <property type="match status" value="1"/>
</dbReference>
<dbReference type="InterPro" id="IPR045127">
    <property type="entry name" value="TAF11-like"/>
</dbReference>
<protein>
    <recommendedName>
        <fullName evidence="6">Transcription initiation factor TFIID subunit 11</fullName>
    </recommendedName>
</protein>
<reference evidence="9" key="1">
    <citation type="submission" date="2021-06" db="EMBL/GenBank/DDBJ databases">
        <authorList>
            <person name="Kallberg Y."/>
            <person name="Tangrot J."/>
            <person name="Rosling A."/>
        </authorList>
    </citation>
    <scope>NUCLEOTIDE SEQUENCE</scope>
    <source>
        <strain evidence="9">MT106</strain>
    </source>
</reference>
<evidence type="ECO:0000256" key="7">
    <source>
        <dbReference type="SAM" id="MobiDB-lite"/>
    </source>
</evidence>
<feature type="compositionally biased region" description="Polar residues" evidence="7">
    <location>
        <begin position="73"/>
        <end position="88"/>
    </location>
</feature>
<dbReference type="GO" id="GO:0016251">
    <property type="term" value="F:RNA polymerase II general transcription initiation factor activity"/>
    <property type="evidence" value="ECO:0007669"/>
    <property type="project" value="TreeGrafter"/>
</dbReference>
<dbReference type="GO" id="GO:0051123">
    <property type="term" value="P:RNA polymerase II preinitiation complex assembly"/>
    <property type="evidence" value="ECO:0007669"/>
    <property type="project" value="InterPro"/>
</dbReference>
<dbReference type="Gene3D" id="1.10.20.10">
    <property type="entry name" value="Histone, subunit A"/>
    <property type="match status" value="1"/>
</dbReference>
<dbReference type="Proteomes" id="UP000789831">
    <property type="component" value="Unassembled WGS sequence"/>
</dbReference>
<comment type="similarity">
    <text evidence="2">Belongs to the TAF11 family.</text>
</comment>
<dbReference type="GO" id="GO:0005669">
    <property type="term" value="C:transcription factor TFIID complex"/>
    <property type="evidence" value="ECO:0007669"/>
    <property type="project" value="InterPro"/>
</dbReference>
<comment type="caution">
    <text evidence="9">The sequence shown here is derived from an EMBL/GenBank/DDBJ whole genome shotgun (WGS) entry which is preliminary data.</text>
</comment>
<comment type="subcellular location">
    <subcellularLocation>
        <location evidence="1">Nucleus</location>
    </subcellularLocation>
</comment>
<feature type="compositionally biased region" description="Gly residues" evidence="7">
    <location>
        <begin position="41"/>
        <end position="64"/>
    </location>
</feature>
<gene>
    <name evidence="9" type="ORF">AGERDE_LOCUS5261</name>
</gene>
<keyword evidence="3" id="KW-0805">Transcription regulation</keyword>
<dbReference type="FunFam" id="1.10.20.10:FF:000061">
    <property type="entry name" value="TFIID subunit"/>
    <property type="match status" value="1"/>
</dbReference>
<organism evidence="9 10">
    <name type="scientific">Ambispora gerdemannii</name>
    <dbReference type="NCBI Taxonomy" id="144530"/>
    <lineage>
        <taxon>Eukaryota</taxon>
        <taxon>Fungi</taxon>
        <taxon>Fungi incertae sedis</taxon>
        <taxon>Mucoromycota</taxon>
        <taxon>Glomeromycotina</taxon>
        <taxon>Glomeromycetes</taxon>
        <taxon>Archaeosporales</taxon>
        <taxon>Ambisporaceae</taxon>
        <taxon>Ambispora</taxon>
    </lineage>
</organism>
<feature type="compositionally biased region" description="Low complexity" evidence="7">
    <location>
        <begin position="89"/>
        <end position="112"/>
    </location>
</feature>
<evidence type="ECO:0000256" key="5">
    <source>
        <dbReference type="ARBA" id="ARBA00023242"/>
    </source>
</evidence>
<evidence type="ECO:0000256" key="1">
    <source>
        <dbReference type="ARBA" id="ARBA00004123"/>
    </source>
</evidence>
<evidence type="ECO:0000313" key="10">
    <source>
        <dbReference type="Proteomes" id="UP000789831"/>
    </source>
</evidence>
<evidence type="ECO:0000313" key="9">
    <source>
        <dbReference type="EMBL" id="CAG8521501.1"/>
    </source>
</evidence>
<dbReference type="EMBL" id="CAJVPL010000688">
    <property type="protein sequence ID" value="CAG8521501.1"/>
    <property type="molecule type" value="Genomic_DNA"/>
</dbReference>
<name>A0A9N9FAP9_9GLOM</name>
<dbReference type="InterPro" id="IPR006809">
    <property type="entry name" value="TAFII28_dom"/>
</dbReference>
<evidence type="ECO:0000256" key="6">
    <source>
        <dbReference type="ARBA" id="ARBA00072882"/>
    </source>
</evidence>
<feature type="compositionally biased region" description="Pro residues" evidence="7">
    <location>
        <begin position="1"/>
        <end position="10"/>
    </location>
</feature>
<feature type="domain" description="TAFII28-like protein" evidence="8">
    <location>
        <begin position="143"/>
        <end position="227"/>
    </location>
</feature>